<dbReference type="AlphaFoldDB" id="A0A0B1T631"/>
<dbReference type="InterPro" id="IPR012337">
    <property type="entry name" value="RNaseH-like_sf"/>
</dbReference>
<sequence>MPVKIVLNSWATETKLWDRIHTDYAGPLNRKMYLVIVDTHSKWPEVFEMSLSSTAATLRELRMLFARFLNPRVIVPDNGLQFTATEF</sequence>
<feature type="domain" description="Integrase catalytic" evidence="1">
    <location>
        <begin position="1"/>
        <end position="87"/>
    </location>
</feature>
<evidence type="ECO:0000259" key="1">
    <source>
        <dbReference type="PROSITE" id="PS50994"/>
    </source>
</evidence>
<dbReference type="PANTHER" id="PTHR37984:SF5">
    <property type="entry name" value="PROTEIN NYNRIN-LIKE"/>
    <property type="match status" value="1"/>
</dbReference>
<dbReference type="InterPro" id="IPR036397">
    <property type="entry name" value="RNaseH_sf"/>
</dbReference>
<dbReference type="PROSITE" id="PS50994">
    <property type="entry name" value="INTEGRASE"/>
    <property type="match status" value="1"/>
</dbReference>
<gene>
    <name evidence="2" type="ORF">OESDEN_07069</name>
</gene>
<accession>A0A0B1T631</accession>
<evidence type="ECO:0000313" key="3">
    <source>
        <dbReference type="Proteomes" id="UP000053660"/>
    </source>
</evidence>
<evidence type="ECO:0000313" key="2">
    <source>
        <dbReference type="EMBL" id="KHJ93028.1"/>
    </source>
</evidence>
<protein>
    <recommendedName>
        <fullName evidence="1">Integrase catalytic domain-containing protein</fullName>
    </recommendedName>
</protein>
<dbReference type="Proteomes" id="UP000053660">
    <property type="component" value="Unassembled WGS sequence"/>
</dbReference>
<organism evidence="2 3">
    <name type="scientific">Oesophagostomum dentatum</name>
    <name type="common">Nodular worm</name>
    <dbReference type="NCBI Taxonomy" id="61180"/>
    <lineage>
        <taxon>Eukaryota</taxon>
        <taxon>Metazoa</taxon>
        <taxon>Ecdysozoa</taxon>
        <taxon>Nematoda</taxon>
        <taxon>Chromadorea</taxon>
        <taxon>Rhabditida</taxon>
        <taxon>Rhabditina</taxon>
        <taxon>Rhabditomorpha</taxon>
        <taxon>Strongyloidea</taxon>
        <taxon>Strongylidae</taxon>
        <taxon>Oesophagostomum</taxon>
    </lineage>
</organism>
<dbReference type="SUPFAM" id="SSF53098">
    <property type="entry name" value="Ribonuclease H-like"/>
    <property type="match status" value="1"/>
</dbReference>
<dbReference type="EMBL" id="KN550987">
    <property type="protein sequence ID" value="KHJ93028.1"/>
    <property type="molecule type" value="Genomic_DNA"/>
</dbReference>
<proteinExistence type="predicted"/>
<reference evidence="2 3" key="1">
    <citation type="submission" date="2014-03" db="EMBL/GenBank/DDBJ databases">
        <title>Draft genome of the hookworm Oesophagostomum dentatum.</title>
        <authorList>
            <person name="Mitreva M."/>
        </authorList>
    </citation>
    <scope>NUCLEOTIDE SEQUENCE [LARGE SCALE GENOMIC DNA]</scope>
    <source>
        <strain evidence="2 3">OD-Hann</strain>
    </source>
</reference>
<keyword evidence="3" id="KW-1185">Reference proteome</keyword>
<name>A0A0B1T631_OESDE</name>
<dbReference type="PANTHER" id="PTHR37984">
    <property type="entry name" value="PROTEIN CBG26694"/>
    <property type="match status" value="1"/>
</dbReference>
<dbReference type="Gene3D" id="3.30.420.10">
    <property type="entry name" value="Ribonuclease H-like superfamily/Ribonuclease H"/>
    <property type="match status" value="1"/>
</dbReference>
<dbReference type="GO" id="GO:0003676">
    <property type="term" value="F:nucleic acid binding"/>
    <property type="evidence" value="ECO:0007669"/>
    <property type="project" value="InterPro"/>
</dbReference>
<dbReference type="Pfam" id="PF00665">
    <property type="entry name" value="rve"/>
    <property type="match status" value="1"/>
</dbReference>
<dbReference type="InterPro" id="IPR050951">
    <property type="entry name" value="Retrovirus_Pol_polyprotein"/>
</dbReference>
<dbReference type="GO" id="GO:0015074">
    <property type="term" value="P:DNA integration"/>
    <property type="evidence" value="ECO:0007669"/>
    <property type="project" value="InterPro"/>
</dbReference>
<dbReference type="InterPro" id="IPR001584">
    <property type="entry name" value="Integrase_cat-core"/>
</dbReference>
<dbReference type="OrthoDB" id="5851910at2759"/>